<gene>
    <name evidence="2" type="ORF">H8700_04860</name>
</gene>
<feature type="domain" description="Methyltransferase type 11" evidence="1">
    <location>
        <begin position="1"/>
        <end position="59"/>
    </location>
</feature>
<dbReference type="Proteomes" id="UP000637513">
    <property type="component" value="Unassembled WGS sequence"/>
</dbReference>
<dbReference type="GO" id="GO:0008168">
    <property type="term" value="F:methyltransferase activity"/>
    <property type="evidence" value="ECO:0007669"/>
    <property type="project" value="UniProtKB-KW"/>
</dbReference>
<proteinExistence type="predicted"/>
<sequence length="84" mass="9497">MLSNAWKDYEYTQIVGDVNALSAFKNETFDMIICHNVLEYIDDKSAVVKALARVLKKDSKGVYREVESEGSCKQISGPTNRNHI</sequence>
<reference evidence="2 3" key="1">
    <citation type="submission" date="2020-08" db="EMBL/GenBank/DDBJ databases">
        <title>Genome public.</title>
        <authorList>
            <person name="Liu C."/>
            <person name="Sun Q."/>
        </authorList>
    </citation>
    <scope>NUCLEOTIDE SEQUENCE [LARGE SCALE GENOMIC DNA]</scope>
    <source>
        <strain evidence="2 3">BX3</strain>
    </source>
</reference>
<dbReference type="Pfam" id="PF08241">
    <property type="entry name" value="Methyltransf_11"/>
    <property type="match status" value="1"/>
</dbReference>
<dbReference type="EMBL" id="JACRSW010000016">
    <property type="protein sequence ID" value="MBC8557036.1"/>
    <property type="molecule type" value="Genomic_DNA"/>
</dbReference>
<dbReference type="RefSeq" id="WP_249303924.1">
    <property type="nucleotide sequence ID" value="NZ_JACRSW010000016.1"/>
</dbReference>
<keyword evidence="3" id="KW-1185">Reference proteome</keyword>
<keyword evidence="2" id="KW-0808">Transferase</keyword>
<dbReference type="InterPro" id="IPR013216">
    <property type="entry name" value="Methyltransf_11"/>
</dbReference>
<dbReference type="SUPFAM" id="SSF53335">
    <property type="entry name" value="S-adenosyl-L-methionine-dependent methyltransferases"/>
    <property type="match status" value="1"/>
</dbReference>
<accession>A0ABR7MTB7</accession>
<evidence type="ECO:0000313" key="3">
    <source>
        <dbReference type="Proteomes" id="UP000637513"/>
    </source>
</evidence>
<dbReference type="InterPro" id="IPR029063">
    <property type="entry name" value="SAM-dependent_MTases_sf"/>
</dbReference>
<organism evidence="2 3">
    <name type="scientific">Jutongia hominis</name>
    <dbReference type="NCBI Taxonomy" id="2763664"/>
    <lineage>
        <taxon>Bacteria</taxon>
        <taxon>Bacillati</taxon>
        <taxon>Bacillota</taxon>
        <taxon>Clostridia</taxon>
        <taxon>Lachnospirales</taxon>
        <taxon>Lachnospiraceae</taxon>
        <taxon>Jutongia</taxon>
    </lineage>
</organism>
<dbReference type="CDD" id="cd02440">
    <property type="entry name" value="AdoMet_MTases"/>
    <property type="match status" value="1"/>
</dbReference>
<dbReference type="Gene3D" id="3.40.50.150">
    <property type="entry name" value="Vaccinia Virus protein VP39"/>
    <property type="match status" value="1"/>
</dbReference>
<protein>
    <submittedName>
        <fullName evidence="2">Methyltransferase domain-containing protein</fullName>
    </submittedName>
</protein>
<name>A0ABR7MTB7_9FIRM</name>
<evidence type="ECO:0000313" key="2">
    <source>
        <dbReference type="EMBL" id="MBC8557036.1"/>
    </source>
</evidence>
<comment type="caution">
    <text evidence="2">The sequence shown here is derived from an EMBL/GenBank/DDBJ whole genome shotgun (WGS) entry which is preliminary data.</text>
</comment>
<evidence type="ECO:0000259" key="1">
    <source>
        <dbReference type="Pfam" id="PF08241"/>
    </source>
</evidence>
<dbReference type="GO" id="GO:0032259">
    <property type="term" value="P:methylation"/>
    <property type="evidence" value="ECO:0007669"/>
    <property type="project" value="UniProtKB-KW"/>
</dbReference>
<keyword evidence="2" id="KW-0489">Methyltransferase</keyword>